<gene>
    <name evidence="16" type="ORF">AQUSIP_16310</name>
</gene>
<dbReference type="Proteomes" id="UP000324194">
    <property type="component" value="Chromosome 1"/>
</dbReference>
<keyword evidence="4 14" id="KW-0812">Transmembrane</keyword>
<evidence type="ECO:0000256" key="6">
    <source>
        <dbReference type="ARBA" id="ARBA00022824"/>
    </source>
</evidence>
<name>A0A5E4PGY8_9COXI</name>
<reference evidence="16 17" key="1">
    <citation type="submission" date="2019-08" db="EMBL/GenBank/DDBJ databases">
        <authorList>
            <person name="Guy L."/>
        </authorList>
    </citation>
    <scope>NUCLEOTIDE SEQUENCE [LARGE SCALE GENOMIC DNA]</scope>
    <source>
        <strain evidence="16 17">SGT-108</strain>
    </source>
</reference>
<evidence type="ECO:0000313" key="16">
    <source>
        <dbReference type="EMBL" id="VVC76320.1"/>
    </source>
</evidence>
<dbReference type="PANTHER" id="PTHR12863">
    <property type="entry name" value="FATTY ACID HYDROXYLASE"/>
    <property type="match status" value="1"/>
</dbReference>
<feature type="domain" description="Fatty acid hydroxylase" evidence="15">
    <location>
        <begin position="68"/>
        <end position="204"/>
    </location>
</feature>
<keyword evidence="9 14" id="KW-1133">Transmembrane helix</keyword>
<keyword evidence="10" id="KW-0560">Oxidoreductase</keyword>
<dbReference type="OrthoDB" id="5291370at2"/>
<evidence type="ECO:0000256" key="14">
    <source>
        <dbReference type="SAM" id="Phobius"/>
    </source>
</evidence>
<evidence type="ECO:0000256" key="4">
    <source>
        <dbReference type="ARBA" id="ARBA00022692"/>
    </source>
</evidence>
<keyword evidence="11" id="KW-0443">Lipid metabolism</keyword>
<evidence type="ECO:0000256" key="1">
    <source>
        <dbReference type="ARBA" id="ARBA00001947"/>
    </source>
</evidence>
<evidence type="ECO:0000256" key="7">
    <source>
        <dbReference type="ARBA" id="ARBA00022832"/>
    </source>
</evidence>
<organism evidence="16 17">
    <name type="scientific">Aquicella siphonis</name>
    <dbReference type="NCBI Taxonomy" id="254247"/>
    <lineage>
        <taxon>Bacteria</taxon>
        <taxon>Pseudomonadati</taxon>
        <taxon>Pseudomonadota</taxon>
        <taxon>Gammaproteobacteria</taxon>
        <taxon>Legionellales</taxon>
        <taxon>Coxiellaceae</taxon>
        <taxon>Aquicella</taxon>
    </lineage>
</organism>
<sequence length="208" mass="24340">MTVDNSNNTRIASHSDLANLLKAHPAIDKLIKTNVYSYYLVYFTLTVFFITQSIRHYSWGHVTSGIAGGLIIWSLTEYTMHRFLFHWNPRNLFEKVLVYALHDVHHAYPRDVSRSITPLAASLPLAALFYFIFQAVFGKYAISIFPGFLLGYMIYTIIHDSTHHFPMNFSLAKQLKRHHMRHHYFDNRKNFGVSSPIWDYIFRTYSKG</sequence>
<evidence type="ECO:0000256" key="12">
    <source>
        <dbReference type="ARBA" id="ARBA00023136"/>
    </source>
</evidence>
<comment type="subcellular location">
    <subcellularLocation>
        <location evidence="2">Endoplasmic reticulum membrane</location>
        <topology evidence="2">Multi-pass membrane protein</topology>
    </subcellularLocation>
</comment>
<keyword evidence="6" id="KW-0256">Endoplasmic reticulum</keyword>
<feature type="transmembrane region" description="Helical" evidence="14">
    <location>
        <begin position="115"/>
        <end position="133"/>
    </location>
</feature>
<dbReference type="GO" id="GO:0016020">
    <property type="term" value="C:membrane"/>
    <property type="evidence" value="ECO:0007669"/>
    <property type="project" value="InterPro"/>
</dbReference>
<evidence type="ECO:0000256" key="13">
    <source>
        <dbReference type="ARBA" id="ARBA00023160"/>
    </source>
</evidence>
<evidence type="ECO:0000256" key="3">
    <source>
        <dbReference type="ARBA" id="ARBA00022516"/>
    </source>
</evidence>
<keyword evidence="3" id="KW-0444">Lipid biosynthesis</keyword>
<evidence type="ECO:0000259" key="15">
    <source>
        <dbReference type="Pfam" id="PF04116"/>
    </source>
</evidence>
<dbReference type="Pfam" id="PF04116">
    <property type="entry name" value="FA_hydroxylase"/>
    <property type="match status" value="1"/>
</dbReference>
<feature type="transmembrane region" description="Helical" evidence="14">
    <location>
        <begin position="140"/>
        <end position="158"/>
    </location>
</feature>
<proteinExistence type="predicted"/>
<dbReference type="GO" id="GO:0080132">
    <property type="term" value="F:fatty acid 2-hydroxylase activity"/>
    <property type="evidence" value="ECO:0007669"/>
    <property type="project" value="InterPro"/>
</dbReference>
<keyword evidence="8" id="KW-0862">Zinc</keyword>
<dbReference type="GO" id="GO:0006633">
    <property type="term" value="P:fatty acid biosynthetic process"/>
    <property type="evidence" value="ECO:0007669"/>
    <property type="project" value="UniProtKB-KW"/>
</dbReference>
<dbReference type="InterPro" id="IPR006694">
    <property type="entry name" value="Fatty_acid_hydroxylase"/>
</dbReference>
<evidence type="ECO:0000256" key="10">
    <source>
        <dbReference type="ARBA" id="ARBA00023002"/>
    </source>
</evidence>
<evidence type="ECO:0000313" key="17">
    <source>
        <dbReference type="Proteomes" id="UP000324194"/>
    </source>
</evidence>
<keyword evidence="13" id="KW-0275">Fatty acid biosynthesis</keyword>
<protein>
    <recommendedName>
        <fullName evidence="15">Fatty acid hydroxylase domain-containing protein</fullName>
    </recommendedName>
</protein>
<evidence type="ECO:0000256" key="2">
    <source>
        <dbReference type="ARBA" id="ARBA00004477"/>
    </source>
</evidence>
<keyword evidence="7" id="KW-0276">Fatty acid metabolism</keyword>
<evidence type="ECO:0000256" key="9">
    <source>
        <dbReference type="ARBA" id="ARBA00022989"/>
    </source>
</evidence>
<dbReference type="KEGG" id="asip:AQUSIP_16310"/>
<dbReference type="GO" id="GO:0005506">
    <property type="term" value="F:iron ion binding"/>
    <property type="evidence" value="ECO:0007669"/>
    <property type="project" value="InterPro"/>
</dbReference>
<accession>A0A5E4PGY8</accession>
<dbReference type="RefSeq" id="WP_148339542.1">
    <property type="nucleotide sequence ID" value="NZ_LR699119.1"/>
</dbReference>
<keyword evidence="12 14" id="KW-0472">Membrane</keyword>
<feature type="transmembrane region" description="Helical" evidence="14">
    <location>
        <begin position="35"/>
        <end position="51"/>
    </location>
</feature>
<dbReference type="PANTHER" id="PTHR12863:SF1">
    <property type="entry name" value="FATTY ACID 2-HYDROXYLASE"/>
    <property type="match status" value="1"/>
</dbReference>
<evidence type="ECO:0000256" key="8">
    <source>
        <dbReference type="ARBA" id="ARBA00022833"/>
    </source>
</evidence>
<dbReference type="InterPro" id="IPR014430">
    <property type="entry name" value="Scs7"/>
</dbReference>
<evidence type="ECO:0000256" key="5">
    <source>
        <dbReference type="ARBA" id="ARBA00022723"/>
    </source>
</evidence>
<dbReference type="EMBL" id="LR699119">
    <property type="protein sequence ID" value="VVC76320.1"/>
    <property type="molecule type" value="Genomic_DNA"/>
</dbReference>
<comment type="cofactor">
    <cofactor evidence="1">
        <name>Zn(2+)</name>
        <dbReference type="ChEBI" id="CHEBI:29105"/>
    </cofactor>
</comment>
<keyword evidence="5" id="KW-0479">Metal-binding</keyword>
<evidence type="ECO:0000256" key="11">
    <source>
        <dbReference type="ARBA" id="ARBA00023098"/>
    </source>
</evidence>
<dbReference type="AlphaFoldDB" id="A0A5E4PGY8"/>
<keyword evidence="17" id="KW-1185">Reference proteome</keyword>